<dbReference type="InterPro" id="IPR001789">
    <property type="entry name" value="Sig_transdc_resp-reg_receiver"/>
</dbReference>
<sequence length="254" mass="29063">MKIAIVEDEHLASGYLKAILERQEILSISDITILPSVKEAIAFFKENTVDLVFMDIHLGDGKSLDIFETISISSPIIFVTAYDAYAIKVFKHFTIDYLLKPFEEEELLEALSKYKKIKSAFDINQTVQSLATIEDKSTDPYQKRFLVNHGYRFISINDSDISSFMGSGKHLFIFTTNGTSFLYDDTIKDIIGKLNPEFFFKVNRKYILHRSAIKEVIRHSSQKVEIVVDATIKDSAPILVSKNEINAFKKWLDQ</sequence>
<reference evidence="4 5" key="1">
    <citation type="submission" date="2019-04" db="EMBL/GenBank/DDBJ databases">
        <title>Flavobacterium sp. nov. isolated from construction timber.</title>
        <authorList>
            <person name="Lin S.-Y."/>
            <person name="Chang C.-T."/>
            <person name="Young C.-C."/>
        </authorList>
    </citation>
    <scope>NUCLEOTIDE SEQUENCE [LARGE SCALE GENOMIC DNA]</scope>
    <source>
        <strain evidence="4 5">CC-CTC003</strain>
    </source>
</reference>
<dbReference type="GO" id="GO:0003677">
    <property type="term" value="F:DNA binding"/>
    <property type="evidence" value="ECO:0007669"/>
    <property type="project" value="InterPro"/>
</dbReference>
<keyword evidence="5" id="KW-1185">Reference proteome</keyword>
<accession>A0A4S3ZTN3</accession>
<evidence type="ECO:0000259" key="3">
    <source>
        <dbReference type="PROSITE" id="PS50930"/>
    </source>
</evidence>
<dbReference type="PROSITE" id="PS50930">
    <property type="entry name" value="HTH_LYTTR"/>
    <property type="match status" value="1"/>
</dbReference>
<dbReference type="PANTHER" id="PTHR45526">
    <property type="entry name" value="TRANSCRIPTIONAL REGULATORY PROTEIN DPIA"/>
    <property type="match status" value="1"/>
</dbReference>
<protein>
    <submittedName>
        <fullName evidence="4">Response regulator transcription factor</fullName>
    </submittedName>
</protein>
<dbReference type="PANTHER" id="PTHR45526:SF1">
    <property type="entry name" value="TRANSCRIPTIONAL REGULATORY PROTEIN DCUR-RELATED"/>
    <property type="match status" value="1"/>
</dbReference>
<dbReference type="Gene3D" id="2.40.50.1020">
    <property type="entry name" value="LytTr DNA-binding domain"/>
    <property type="match status" value="1"/>
</dbReference>
<dbReference type="SUPFAM" id="SSF52172">
    <property type="entry name" value="CheY-like"/>
    <property type="match status" value="1"/>
</dbReference>
<keyword evidence="1" id="KW-0597">Phosphoprotein</keyword>
<organism evidence="4 5">
    <name type="scientific">Flavobacterium supellecticarium</name>
    <dbReference type="NCBI Taxonomy" id="2565924"/>
    <lineage>
        <taxon>Bacteria</taxon>
        <taxon>Pseudomonadati</taxon>
        <taxon>Bacteroidota</taxon>
        <taxon>Flavobacteriia</taxon>
        <taxon>Flavobacteriales</taxon>
        <taxon>Flavobacteriaceae</taxon>
        <taxon>Flavobacterium</taxon>
    </lineage>
</organism>
<feature type="domain" description="HTH LytTR-type" evidence="3">
    <location>
        <begin position="145"/>
        <end position="254"/>
    </location>
</feature>
<dbReference type="InterPro" id="IPR007492">
    <property type="entry name" value="LytTR_DNA-bd_dom"/>
</dbReference>
<evidence type="ECO:0000259" key="2">
    <source>
        <dbReference type="PROSITE" id="PS50110"/>
    </source>
</evidence>
<dbReference type="Gene3D" id="3.40.50.2300">
    <property type="match status" value="1"/>
</dbReference>
<dbReference type="SMART" id="SM00850">
    <property type="entry name" value="LytTR"/>
    <property type="match status" value="1"/>
</dbReference>
<dbReference type="AlphaFoldDB" id="A0A4S3ZTN3"/>
<dbReference type="EMBL" id="SSNZ01000006">
    <property type="protein sequence ID" value="THF49082.1"/>
    <property type="molecule type" value="Genomic_DNA"/>
</dbReference>
<dbReference type="GO" id="GO:0000156">
    <property type="term" value="F:phosphorelay response regulator activity"/>
    <property type="evidence" value="ECO:0007669"/>
    <property type="project" value="TreeGrafter"/>
</dbReference>
<dbReference type="Pfam" id="PF00072">
    <property type="entry name" value="Response_reg"/>
    <property type="match status" value="1"/>
</dbReference>
<dbReference type="PROSITE" id="PS50110">
    <property type="entry name" value="RESPONSE_REGULATORY"/>
    <property type="match status" value="1"/>
</dbReference>
<dbReference type="InterPro" id="IPR051271">
    <property type="entry name" value="2C-system_Tx_regulators"/>
</dbReference>
<dbReference type="InterPro" id="IPR011006">
    <property type="entry name" value="CheY-like_superfamily"/>
</dbReference>
<evidence type="ECO:0000313" key="5">
    <source>
        <dbReference type="Proteomes" id="UP000307507"/>
    </source>
</evidence>
<dbReference type="SMART" id="SM00448">
    <property type="entry name" value="REC"/>
    <property type="match status" value="1"/>
</dbReference>
<evidence type="ECO:0000256" key="1">
    <source>
        <dbReference type="PROSITE-ProRule" id="PRU00169"/>
    </source>
</evidence>
<name>A0A4S3ZTN3_9FLAO</name>
<comment type="caution">
    <text evidence="4">The sequence shown here is derived from an EMBL/GenBank/DDBJ whole genome shotgun (WGS) entry which is preliminary data.</text>
</comment>
<proteinExistence type="predicted"/>
<feature type="domain" description="Response regulatory" evidence="2">
    <location>
        <begin position="2"/>
        <end position="115"/>
    </location>
</feature>
<gene>
    <name evidence="4" type="ORF">E6C50_12625</name>
</gene>
<feature type="modified residue" description="4-aspartylphosphate" evidence="1">
    <location>
        <position position="55"/>
    </location>
</feature>
<evidence type="ECO:0000313" key="4">
    <source>
        <dbReference type="EMBL" id="THF49082.1"/>
    </source>
</evidence>
<dbReference type="Proteomes" id="UP000307507">
    <property type="component" value="Unassembled WGS sequence"/>
</dbReference>
<dbReference type="RefSeq" id="WP_136403590.1">
    <property type="nucleotide sequence ID" value="NZ_SSNZ01000006.1"/>
</dbReference>
<dbReference type="Pfam" id="PF04397">
    <property type="entry name" value="LytTR"/>
    <property type="match status" value="1"/>
</dbReference>
<dbReference type="OrthoDB" id="2168082at2"/>